<evidence type="ECO:0000256" key="1">
    <source>
        <dbReference type="ARBA" id="ARBA00022729"/>
    </source>
</evidence>
<dbReference type="InterPro" id="IPR029046">
    <property type="entry name" value="LolA/LolB/LppX"/>
</dbReference>
<dbReference type="Proteomes" id="UP000282438">
    <property type="component" value="Chromosome"/>
</dbReference>
<dbReference type="Pfam" id="PF19574">
    <property type="entry name" value="LolA_3"/>
    <property type="match status" value="1"/>
</dbReference>
<keyword evidence="3" id="KW-1185">Reference proteome</keyword>
<dbReference type="Gene3D" id="2.50.20.10">
    <property type="entry name" value="Lipoprotein localisation LolA/LolB/LppX"/>
    <property type="match status" value="1"/>
</dbReference>
<gene>
    <name evidence="2" type="ORF">EJO50_07295</name>
</gene>
<dbReference type="EMBL" id="CP034433">
    <property type="protein sequence ID" value="AZN36310.1"/>
    <property type="molecule type" value="Genomic_DNA"/>
</dbReference>
<sequence length="315" mass="34922">MGAAWGGGAAVMFDRFTSAFGTVFRAGVPRVGLTFLERPRKVSQRRPPRYFALALQGFPLCGQRRLRDSLRSNILTETPPRLFLARRNTGDPKSPCATIAESIAWIGSRYKTTTVINLFTIFLLSIFALSSHAADLAVSVKERLVQPEVLRGDFEQNKQVSGFKKPLVSRGDFLVARDSGVLWRTQTPFASTLKLSRDEIVAKQEGAVTFRLSASKEPSVRMINGLLFSLMNGDVSSLGELFKIEGSVSGKAWQLTLTPRQAALGKIMRKIELSGDQFVRRILLDEASGDQTLIRLSAQNTEPAKLSKDERIRFE</sequence>
<dbReference type="OrthoDB" id="7025041at2"/>
<dbReference type="CDD" id="cd16325">
    <property type="entry name" value="LolA"/>
    <property type="match status" value="1"/>
</dbReference>
<dbReference type="KEGG" id="iod:EJO50_07295"/>
<dbReference type="InterPro" id="IPR004564">
    <property type="entry name" value="OM_lipoprot_carrier_LolA-like"/>
</dbReference>
<proteinExistence type="predicted"/>
<protein>
    <submittedName>
        <fullName evidence="2">Outer membrane lipoprotein carrier protein LolA</fullName>
    </submittedName>
</protein>
<accession>A0A3S8ZS25</accession>
<dbReference type="SUPFAM" id="SSF89392">
    <property type="entry name" value="Prokaryotic lipoproteins and lipoprotein localization factors"/>
    <property type="match status" value="1"/>
</dbReference>
<dbReference type="AlphaFoldDB" id="A0A3S8ZS25"/>
<name>A0A3S8ZS25_9NEIS</name>
<evidence type="ECO:0000313" key="3">
    <source>
        <dbReference type="Proteomes" id="UP000282438"/>
    </source>
</evidence>
<evidence type="ECO:0000313" key="2">
    <source>
        <dbReference type="EMBL" id="AZN36310.1"/>
    </source>
</evidence>
<organism evidence="2 3">
    <name type="scientific">Iodobacter ciconiae</name>
    <dbReference type="NCBI Taxonomy" id="2496266"/>
    <lineage>
        <taxon>Bacteria</taxon>
        <taxon>Pseudomonadati</taxon>
        <taxon>Pseudomonadota</taxon>
        <taxon>Betaproteobacteria</taxon>
        <taxon>Neisseriales</taxon>
        <taxon>Chitinibacteraceae</taxon>
        <taxon>Iodobacter</taxon>
    </lineage>
</organism>
<reference evidence="2 3" key="1">
    <citation type="submission" date="2018-12" db="EMBL/GenBank/DDBJ databases">
        <title>Complete genome sequence of Iodobacter sp. H11R3.</title>
        <authorList>
            <person name="Bae J.-W."/>
        </authorList>
    </citation>
    <scope>NUCLEOTIDE SEQUENCE [LARGE SCALE GENOMIC DNA]</scope>
    <source>
        <strain evidence="2 3">H11R3</strain>
    </source>
</reference>
<keyword evidence="2" id="KW-0449">Lipoprotein</keyword>
<keyword evidence="1" id="KW-0732">Signal</keyword>